<accession>A0ABT8S1C7</accession>
<keyword evidence="2" id="KW-1185">Reference proteome</keyword>
<reference evidence="1" key="1">
    <citation type="submission" date="2023-06" db="EMBL/GenBank/DDBJ databases">
        <authorList>
            <person name="Jiang Y."/>
            <person name="Liu Q."/>
        </authorList>
    </citation>
    <scope>NUCLEOTIDE SEQUENCE</scope>
    <source>
        <strain evidence="1">CGMCC 1.12090</strain>
    </source>
</reference>
<protein>
    <submittedName>
        <fullName evidence="1">Uncharacterized protein</fullName>
    </submittedName>
</protein>
<name>A0ABT8S1C7_9BURK</name>
<evidence type="ECO:0000313" key="1">
    <source>
        <dbReference type="EMBL" id="MDO1532735.1"/>
    </source>
</evidence>
<comment type="caution">
    <text evidence="1">The sequence shown here is derived from an EMBL/GenBank/DDBJ whole genome shotgun (WGS) entry which is preliminary data.</text>
</comment>
<dbReference type="RefSeq" id="WP_301807863.1">
    <property type="nucleotide sequence ID" value="NZ_JAUJZH010000006.1"/>
</dbReference>
<dbReference type="EMBL" id="JAUKVY010000006">
    <property type="protein sequence ID" value="MDO1532735.1"/>
    <property type="molecule type" value="Genomic_DNA"/>
</dbReference>
<gene>
    <name evidence="1" type="ORF">Q2T77_10585</name>
</gene>
<organism evidence="1 2">
    <name type="scientific">Variovorax ginsengisoli</name>
    <dbReference type="NCBI Taxonomy" id="363844"/>
    <lineage>
        <taxon>Bacteria</taxon>
        <taxon>Pseudomonadati</taxon>
        <taxon>Pseudomonadota</taxon>
        <taxon>Betaproteobacteria</taxon>
        <taxon>Burkholderiales</taxon>
        <taxon>Comamonadaceae</taxon>
        <taxon>Variovorax</taxon>
    </lineage>
</organism>
<sequence length="76" mass="8537">MKLVLELHELRLVSCAESTQLLDAWTRLGTFSNEQRCAVDALFALCYDDMMRGLHDSADGPESRAVVRAELIRKLG</sequence>
<proteinExistence type="predicted"/>
<evidence type="ECO:0000313" key="2">
    <source>
        <dbReference type="Proteomes" id="UP001169027"/>
    </source>
</evidence>
<dbReference type="Proteomes" id="UP001169027">
    <property type="component" value="Unassembled WGS sequence"/>
</dbReference>